<protein>
    <submittedName>
        <fullName evidence="10">NAD(P)/FAD-dependent oxidoreductase</fullName>
    </submittedName>
</protein>
<dbReference type="PANTHER" id="PTHR42685:SF18">
    <property type="entry name" value="DIGERANYLGERANYLGLYCEROPHOSPHOLIPID REDUCTASE"/>
    <property type="match status" value="1"/>
</dbReference>
<dbReference type="Pfam" id="PF22578">
    <property type="entry name" value="GGR_cat"/>
    <property type="match status" value="1"/>
</dbReference>
<dbReference type="InterPro" id="IPR036188">
    <property type="entry name" value="FAD/NAD-bd_sf"/>
</dbReference>
<keyword evidence="4" id="KW-0560">Oxidoreductase</keyword>
<evidence type="ECO:0000256" key="2">
    <source>
        <dbReference type="ARBA" id="ARBA00022630"/>
    </source>
</evidence>
<dbReference type="PRINTS" id="PR00420">
    <property type="entry name" value="RNGMNOXGNASE"/>
</dbReference>
<dbReference type="NCBIfam" id="TIGR02032">
    <property type="entry name" value="GG-red-SF"/>
    <property type="match status" value="1"/>
</dbReference>
<dbReference type="PANTHER" id="PTHR42685">
    <property type="entry name" value="GERANYLGERANYL DIPHOSPHATE REDUCTASE"/>
    <property type="match status" value="1"/>
</dbReference>
<dbReference type="InterPro" id="IPR050407">
    <property type="entry name" value="Geranylgeranyl_reductase"/>
</dbReference>
<name>A0A7C3J3U9_9CREN</name>
<evidence type="ECO:0000256" key="7">
    <source>
        <dbReference type="ARBA" id="ARBA00023264"/>
    </source>
</evidence>
<accession>A0A7C3J3U9</accession>
<keyword evidence="7" id="KW-1208">Phospholipid metabolism</keyword>
<dbReference type="InterPro" id="IPR011777">
    <property type="entry name" value="Geranylgeranyl_Rdtase_fam"/>
</dbReference>
<keyword evidence="6" id="KW-0594">Phospholipid biosynthesis</keyword>
<organism evidence="10">
    <name type="scientific">Candidatus Methanomethylicus mesodigestus</name>
    <dbReference type="NCBI Taxonomy" id="1867258"/>
    <lineage>
        <taxon>Archaea</taxon>
        <taxon>Thermoproteota</taxon>
        <taxon>Methanosuratincolia</taxon>
        <taxon>Candidatus Methanomethylicales</taxon>
        <taxon>Candidatus Methanomethylicaceae</taxon>
        <taxon>Candidatus Methanomethylicus</taxon>
    </lineage>
</organism>
<keyword evidence="3" id="KW-0274">FAD</keyword>
<feature type="domain" description="Digeranylgeranylglycerophospholipid reductase catalytic" evidence="9">
    <location>
        <begin position="176"/>
        <end position="256"/>
    </location>
</feature>
<dbReference type="EMBL" id="DSTX01000007">
    <property type="protein sequence ID" value="HFK20596.1"/>
    <property type="molecule type" value="Genomic_DNA"/>
</dbReference>
<evidence type="ECO:0000256" key="5">
    <source>
        <dbReference type="ARBA" id="ARBA00023098"/>
    </source>
</evidence>
<dbReference type="Gene3D" id="3.30.9.10">
    <property type="entry name" value="D-Amino Acid Oxidase, subunit A, domain 2"/>
    <property type="match status" value="1"/>
</dbReference>
<keyword evidence="5" id="KW-0443">Lipid metabolism</keyword>
<keyword evidence="2" id="KW-0285">Flavoprotein</keyword>
<evidence type="ECO:0000256" key="6">
    <source>
        <dbReference type="ARBA" id="ARBA00023209"/>
    </source>
</evidence>
<dbReference type="InterPro" id="IPR023753">
    <property type="entry name" value="FAD/NAD-binding_dom"/>
</dbReference>
<dbReference type="AlphaFoldDB" id="A0A7C3J3U9"/>
<dbReference type="SUPFAM" id="SSF51905">
    <property type="entry name" value="FAD/NAD(P)-binding domain"/>
    <property type="match status" value="1"/>
</dbReference>
<reference evidence="10" key="1">
    <citation type="journal article" date="2020" name="mSystems">
        <title>Genome- and Community-Level Interaction Insights into Carbon Utilization and Element Cycling Functions of Hydrothermarchaeota in Hydrothermal Sediment.</title>
        <authorList>
            <person name="Zhou Z."/>
            <person name="Liu Y."/>
            <person name="Xu W."/>
            <person name="Pan J."/>
            <person name="Luo Z.H."/>
            <person name="Li M."/>
        </authorList>
    </citation>
    <scope>NUCLEOTIDE SEQUENCE [LARGE SCALE GENOMIC DNA]</scope>
    <source>
        <strain evidence="10">SpSt-468</strain>
    </source>
</reference>
<evidence type="ECO:0000313" key="10">
    <source>
        <dbReference type="EMBL" id="HFK20596.1"/>
    </source>
</evidence>
<feature type="domain" description="FAD/NAD(P)-binding" evidence="8">
    <location>
        <begin position="6"/>
        <end position="156"/>
    </location>
</feature>
<dbReference type="Gene3D" id="3.50.50.60">
    <property type="entry name" value="FAD/NAD(P)-binding domain"/>
    <property type="match status" value="1"/>
</dbReference>
<comment type="caution">
    <text evidence="10">The sequence shown here is derived from an EMBL/GenBank/DDBJ whole genome shotgun (WGS) entry which is preliminary data.</text>
</comment>
<evidence type="ECO:0000259" key="9">
    <source>
        <dbReference type="Pfam" id="PF22578"/>
    </source>
</evidence>
<evidence type="ECO:0000256" key="1">
    <source>
        <dbReference type="ARBA" id="ARBA00022516"/>
    </source>
</evidence>
<dbReference type="InterPro" id="IPR054715">
    <property type="entry name" value="GGR_cat"/>
</dbReference>
<evidence type="ECO:0000256" key="3">
    <source>
        <dbReference type="ARBA" id="ARBA00022827"/>
    </source>
</evidence>
<evidence type="ECO:0000256" key="4">
    <source>
        <dbReference type="ARBA" id="ARBA00023002"/>
    </source>
</evidence>
<sequence length="390" mass="41451">MLKMDYDAVVVGAGPAGLMAARKIAKCGFTVAILEREKDLGLRACAEAVSSSAFQTAEMPPSPALISNNIEGAFVFPPNEGNGVKIAGGSYKGYILNKQLFLYALAKEAVAAGSDMLMKCEVKGVKVSNGIATSLICERKGDLREITFKFLVGADGVGSVIARGCGFPIEDSELIPTIQYVMINCTIPEKNMIRIYMGNEVAPLGYVWVFAKNDFMANVGIGVRGKPAKVYLDRFIESHPDFFKNAKVIKEGGGGVPVGGQIRSIVKGNVVLCGDSAGQVIPITGGGIRTSLAAGSMAGEAVAEALETGDPSRLQAYPQRYSEYWGSRIEKSLKVLKAIENLTDEDLNLLGSIVSGDDIVDLANGLDVARVVAKLMRHPVLAMRIAKKLL</sequence>
<proteinExistence type="predicted"/>
<keyword evidence="1" id="KW-0444">Lipid biosynthesis</keyword>
<gene>
    <name evidence="10" type="ORF">ENS19_04855</name>
</gene>
<dbReference type="GO" id="GO:0008654">
    <property type="term" value="P:phospholipid biosynthetic process"/>
    <property type="evidence" value="ECO:0007669"/>
    <property type="project" value="UniProtKB-KW"/>
</dbReference>
<evidence type="ECO:0000259" key="8">
    <source>
        <dbReference type="Pfam" id="PF07992"/>
    </source>
</evidence>
<dbReference type="Pfam" id="PF07992">
    <property type="entry name" value="Pyr_redox_2"/>
    <property type="match status" value="1"/>
</dbReference>
<dbReference type="GO" id="GO:0016628">
    <property type="term" value="F:oxidoreductase activity, acting on the CH-CH group of donors, NAD or NADP as acceptor"/>
    <property type="evidence" value="ECO:0007669"/>
    <property type="project" value="InterPro"/>
</dbReference>